<proteinExistence type="predicted"/>
<accession>A0AAU7UCL6</accession>
<dbReference type="PANTHER" id="PTHR12526">
    <property type="entry name" value="GLYCOSYLTRANSFERASE"/>
    <property type="match status" value="1"/>
</dbReference>
<dbReference type="SUPFAM" id="SSF53756">
    <property type="entry name" value="UDP-Glycosyltransferase/glycogen phosphorylase"/>
    <property type="match status" value="1"/>
</dbReference>
<protein>
    <submittedName>
        <fullName evidence="2">Glycosyltransferase</fullName>
        <ecNumber evidence="2">2.4.-.-</ecNumber>
    </submittedName>
</protein>
<dbReference type="InterPro" id="IPR001296">
    <property type="entry name" value="Glyco_trans_1"/>
</dbReference>
<sequence>MSIHQPLIPDSVTIIDPLDSGHHTPYAIWMARELVARGLQVNLIGSARFIEAVSAEAEISRSQVLSIYDGPIEQYHRSRVWKKEGYNFRFLRRALKIAADFGSETIHLVYLDYFLPSAFLNVLLSRPRARLFGTLHWTYFLPGSAASRWKNGRNLLHIWSLRRLLRGGMQLQVHSHSFKPLLRELSGSDNVTHIPYPIEEPPADVQARARELRAGLQLQPDQRLILLFGGTRQDKGADLALRLLARLPERYRLMIAGPAQHFKADDIERMAREAGVQDRLYTNLNFIPHGEAESYFAASDVVLLPYRPVFSGQSGVLSVAATLGVPVAASDSGTMRETVEAYQLGEVFPCEDLDAMQAAVERVVSQPYQGLTEQFRRDHSLEQFADQIVRHYRAEPELRPPVQGVAHAAKHRHLP</sequence>
<reference evidence="2" key="1">
    <citation type="submission" date="2024-06" db="EMBL/GenBank/DDBJ databases">
        <title>Draft Genome Sequence of Deinococcus sonorensis Type Strain KR-87, a Biofilm Producing Representative of the Genus Deinococcus.</title>
        <authorList>
            <person name="Boren L.S."/>
            <person name="Grosso R.A."/>
            <person name="Hugenberg-Cox A.N."/>
            <person name="Hill J.T.E."/>
            <person name="Albert C.M."/>
            <person name="Tuohy J.M."/>
        </authorList>
    </citation>
    <scope>NUCLEOTIDE SEQUENCE</scope>
    <source>
        <strain evidence="2">KR-87</strain>
    </source>
</reference>
<evidence type="ECO:0000313" key="2">
    <source>
        <dbReference type="EMBL" id="XBV86347.1"/>
    </source>
</evidence>
<dbReference type="RefSeq" id="WP_350244414.1">
    <property type="nucleotide sequence ID" value="NZ_CP158299.1"/>
</dbReference>
<evidence type="ECO:0000259" key="1">
    <source>
        <dbReference type="Pfam" id="PF00534"/>
    </source>
</evidence>
<dbReference type="KEGG" id="dsc:ABOD76_08550"/>
<keyword evidence="2" id="KW-0808">Transferase</keyword>
<dbReference type="EC" id="2.4.-.-" evidence="2"/>
<dbReference type="EMBL" id="CP158299">
    <property type="protein sequence ID" value="XBV86347.1"/>
    <property type="molecule type" value="Genomic_DNA"/>
</dbReference>
<keyword evidence="2" id="KW-0328">Glycosyltransferase</keyword>
<dbReference type="AlphaFoldDB" id="A0AAU7UCL6"/>
<dbReference type="Pfam" id="PF00534">
    <property type="entry name" value="Glycos_transf_1"/>
    <property type="match status" value="1"/>
</dbReference>
<gene>
    <name evidence="2" type="ORF">ABOD76_08550</name>
</gene>
<organism evidence="2">
    <name type="scientific">Deinococcus sonorensis KR-87</name>
    <dbReference type="NCBI Taxonomy" id="694439"/>
    <lineage>
        <taxon>Bacteria</taxon>
        <taxon>Thermotogati</taxon>
        <taxon>Deinococcota</taxon>
        <taxon>Deinococci</taxon>
        <taxon>Deinococcales</taxon>
        <taxon>Deinococcaceae</taxon>
        <taxon>Deinococcus</taxon>
    </lineage>
</organism>
<name>A0AAU7UCL6_9DEIO</name>
<feature type="domain" description="Glycosyl transferase family 1" evidence="1">
    <location>
        <begin position="211"/>
        <end position="370"/>
    </location>
</feature>
<dbReference type="Gene3D" id="3.40.50.2000">
    <property type="entry name" value="Glycogen Phosphorylase B"/>
    <property type="match status" value="2"/>
</dbReference>
<dbReference type="GO" id="GO:0016757">
    <property type="term" value="F:glycosyltransferase activity"/>
    <property type="evidence" value="ECO:0007669"/>
    <property type="project" value="UniProtKB-KW"/>
</dbReference>